<proteinExistence type="predicted"/>
<keyword evidence="5" id="KW-1185">Reference proteome</keyword>
<dbReference type="AlphaFoldDB" id="A0A1E5KSP2"/>
<dbReference type="InterPro" id="IPR021759">
    <property type="entry name" value="WxLIP_HBD"/>
</dbReference>
<dbReference type="STRING" id="762845.BCR26_06610"/>
<feature type="transmembrane region" description="Helical" evidence="1">
    <location>
        <begin position="320"/>
        <end position="342"/>
    </location>
</feature>
<dbReference type="Pfam" id="PF11797">
    <property type="entry name" value="WxLIP_HBD"/>
    <property type="match status" value="1"/>
</dbReference>
<feature type="domain" description="WxL Interacting Protein host binding" evidence="3">
    <location>
        <begin position="169"/>
        <end position="304"/>
    </location>
</feature>
<dbReference type="Proteomes" id="UP000095256">
    <property type="component" value="Unassembled WGS sequence"/>
</dbReference>
<feature type="domain" description="WxL Interacting Protein peptidoglycan binding" evidence="2">
    <location>
        <begin position="37"/>
        <end position="155"/>
    </location>
</feature>
<name>A0A1E5KSP2_9ENTE</name>
<dbReference type="EMBL" id="MIEK01000078">
    <property type="protein sequence ID" value="OEH80897.1"/>
    <property type="molecule type" value="Genomic_DNA"/>
</dbReference>
<sequence length="362" mass="41137">MKKNRVSFLLMFIYIVGLFFPLSTFAEGNSQMNLEGFSFEVILPENQHNHEVTYFDLMMNPGQKQTVKIKMNNSSDEEIQISVKMNGAKTNSNGVIEYGPNQLENDASLKHDFIDIVKGPKEVKIPAKSSIMAEFNISMPEATIEGYISGGIQLEQLNAEGVKKETETGMVVNKFAYLVGMLLSEKDTTAIKPDMKLNKVHPELQNYRNAVFVNFSNIMPVYTEDMTVDVQLMKKGSAEVLYNTKKSNMRMAPNSMINFPISMNGEKMVPGDYEAKILVTTAAGEKWSWEEPFKITKEEADKFNSEDLSLVQDRKIDWKLIGMFVGGLLVIFGVVFLIVHSVNKKKKEKLRKKKNRKKKKER</sequence>
<comment type="caution">
    <text evidence="4">The sequence shown here is derived from an EMBL/GenBank/DDBJ whole genome shotgun (WGS) entry which is preliminary data.</text>
</comment>
<dbReference type="InterPro" id="IPR010317">
    <property type="entry name" value="WxLIP_PGBD"/>
</dbReference>
<dbReference type="OrthoDB" id="2148359at2"/>
<reference evidence="4 5" key="1">
    <citation type="submission" date="2016-09" db="EMBL/GenBank/DDBJ databases">
        <authorList>
            <person name="Capua I."/>
            <person name="De Benedictis P."/>
            <person name="Joannis T."/>
            <person name="Lombin L.H."/>
            <person name="Cattoli G."/>
        </authorList>
    </citation>
    <scope>NUCLEOTIDE SEQUENCE [LARGE SCALE GENOMIC DNA]</scope>
    <source>
        <strain evidence="4 5">LMG 25899</strain>
    </source>
</reference>
<keyword evidence="1" id="KW-0812">Transmembrane</keyword>
<evidence type="ECO:0000259" key="2">
    <source>
        <dbReference type="Pfam" id="PF06030"/>
    </source>
</evidence>
<evidence type="ECO:0000259" key="3">
    <source>
        <dbReference type="Pfam" id="PF11797"/>
    </source>
</evidence>
<accession>A0A1E5KSP2</accession>
<dbReference type="RefSeq" id="WP_069700184.1">
    <property type="nucleotide sequence ID" value="NZ_JAGGMA010000006.1"/>
</dbReference>
<keyword evidence="1" id="KW-1133">Transmembrane helix</keyword>
<evidence type="ECO:0000256" key="1">
    <source>
        <dbReference type="SAM" id="Phobius"/>
    </source>
</evidence>
<keyword evidence="1" id="KW-0472">Membrane</keyword>
<gene>
    <name evidence="4" type="ORF">BCR26_06610</name>
</gene>
<protein>
    <submittedName>
        <fullName evidence="4">Uncharacterized protein</fullName>
    </submittedName>
</protein>
<evidence type="ECO:0000313" key="5">
    <source>
        <dbReference type="Proteomes" id="UP000095256"/>
    </source>
</evidence>
<organism evidence="4 5">
    <name type="scientific">Enterococcus rivorum</name>
    <dbReference type="NCBI Taxonomy" id="762845"/>
    <lineage>
        <taxon>Bacteria</taxon>
        <taxon>Bacillati</taxon>
        <taxon>Bacillota</taxon>
        <taxon>Bacilli</taxon>
        <taxon>Lactobacillales</taxon>
        <taxon>Enterococcaceae</taxon>
        <taxon>Enterococcus</taxon>
    </lineage>
</organism>
<dbReference type="Pfam" id="PF06030">
    <property type="entry name" value="WxLIP_PGBD"/>
    <property type="match status" value="1"/>
</dbReference>
<evidence type="ECO:0000313" key="4">
    <source>
        <dbReference type="EMBL" id="OEH80897.1"/>
    </source>
</evidence>